<dbReference type="EMBL" id="BGPR01000259">
    <property type="protein sequence ID" value="GBM08645.1"/>
    <property type="molecule type" value="Genomic_DNA"/>
</dbReference>
<comment type="caution">
    <text evidence="1">The sequence shown here is derived from an EMBL/GenBank/DDBJ whole genome shotgun (WGS) entry which is preliminary data.</text>
</comment>
<evidence type="ECO:0008006" key="3">
    <source>
        <dbReference type="Google" id="ProtNLM"/>
    </source>
</evidence>
<proteinExistence type="predicted"/>
<evidence type="ECO:0000313" key="2">
    <source>
        <dbReference type="Proteomes" id="UP000499080"/>
    </source>
</evidence>
<dbReference type="OrthoDB" id="6460236at2759"/>
<accession>A0A4Y2CZC5</accession>
<evidence type="ECO:0000313" key="1">
    <source>
        <dbReference type="EMBL" id="GBM08645.1"/>
    </source>
</evidence>
<name>A0A4Y2CZC5_ARAVE</name>
<sequence length="129" mass="14754">MVHRYGALNLLQRVIQNTIIKMATVQQKARFCFYGSKSIVTVQRCFHIEDRNCPSPSKNSIMRWCQQCKEAVNVHHRKGAGRPSVADEVVERVRGDFRSDNFDTLTKNVFVLLQLICFRGTQIVLSAAL</sequence>
<dbReference type="Proteomes" id="UP000499080">
    <property type="component" value="Unassembled WGS sequence"/>
</dbReference>
<keyword evidence="2" id="KW-1185">Reference proteome</keyword>
<protein>
    <recommendedName>
        <fullName evidence="3">DUF4817 domain-containing protein</fullName>
    </recommendedName>
</protein>
<organism evidence="1 2">
    <name type="scientific">Araneus ventricosus</name>
    <name type="common">Orbweaver spider</name>
    <name type="synonym">Epeira ventricosa</name>
    <dbReference type="NCBI Taxonomy" id="182803"/>
    <lineage>
        <taxon>Eukaryota</taxon>
        <taxon>Metazoa</taxon>
        <taxon>Ecdysozoa</taxon>
        <taxon>Arthropoda</taxon>
        <taxon>Chelicerata</taxon>
        <taxon>Arachnida</taxon>
        <taxon>Araneae</taxon>
        <taxon>Araneomorphae</taxon>
        <taxon>Entelegynae</taxon>
        <taxon>Araneoidea</taxon>
        <taxon>Araneidae</taxon>
        <taxon>Araneus</taxon>
    </lineage>
</organism>
<reference evidence="1 2" key="1">
    <citation type="journal article" date="2019" name="Sci. Rep.">
        <title>Orb-weaving spider Araneus ventricosus genome elucidates the spidroin gene catalogue.</title>
        <authorList>
            <person name="Kono N."/>
            <person name="Nakamura H."/>
            <person name="Ohtoshi R."/>
            <person name="Moran D.A.P."/>
            <person name="Shinohara A."/>
            <person name="Yoshida Y."/>
            <person name="Fujiwara M."/>
            <person name="Mori M."/>
            <person name="Tomita M."/>
            <person name="Arakawa K."/>
        </authorList>
    </citation>
    <scope>NUCLEOTIDE SEQUENCE [LARGE SCALE GENOMIC DNA]</scope>
</reference>
<gene>
    <name evidence="1" type="ORF">AVEN_52480_1</name>
</gene>
<dbReference type="AlphaFoldDB" id="A0A4Y2CZC5"/>